<comment type="caution">
    <text evidence="1">The sequence shown here is derived from an EMBL/GenBank/DDBJ whole genome shotgun (WGS) entry which is preliminary data.</text>
</comment>
<protein>
    <submittedName>
        <fullName evidence="1">RHS repeat-associated core domain-containing protein</fullName>
    </submittedName>
</protein>
<dbReference type="InterPro" id="IPR022385">
    <property type="entry name" value="Rhs_assc_core"/>
</dbReference>
<proteinExistence type="predicted"/>
<evidence type="ECO:0000313" key="1">
    <source>
        <dbReference type="EMBL" id="MFK6999553.1"/>
    </source>
</evidence>
<organism evidence="1 2">
    <name type="scientific">Flavobacterium oreochromis</name>
    <dbReference type="NCBI Taxonomy" id="2906078"/>
    <lineage>
        <taxon>Bacteria</taxon>
        <taxon>Pseudomonadati</taxon>
        <taxon>Bacteroidota</taxon>
        <taxon>Flavobacteriia</taxon>
        <taxon>Flavobacteriales</taxon>
        <taxon>Flavobacteriaceae</taxon>
        <taxon>Flavobacterium</taxon>
    </lineage>
</organism>
<evidence type="ECO:0000313" key="2">
    <source>
        <dbReference type="Proteomes" id="UP001621706"/>
    </source>
</evidence>
<keyword evidence="2" id="KW-1185">Reference proteome</keyword>
<dbReference type="Gene3D" id="2.180.10.10">
    <property type="entry name" value="RHS repeat-associated core"/>
    <property type="match status" value="1"/>
</dbReference>
<dbReference type="RefSeq" id="WP_088397425.1">
    <property type="nucleotide sequence ID" value="NZ_JAZGZP010000002.1"/>
</dbReference>
<dbReference type="NCBIfam" id="TIGR03696">
    <property type="entry name" value="Rhs_assc_core"/>
    <property type="match status" value="1"/>
</dbReference>
<gene>
    <name evidence="1" type="ORF">V3I07_01450</name>
</gene>
<reference evidence="1 2" key="1">
    <citation type="submission" date="2024-02" db="EMBL/GenBank/DDBJ databases">
        <title>Comparative Genomic Analysis of Flavobacterium Species Causing Columnaris Disease of Freshwater Fish in Thailand: Insights into Virulence and Resistance Mechanisms.</title>
        <authorList>
            <person name="Nguyen D."/>
            <person name="Chokmangmeepisarn P."/>
            <person name="Khianchaikhan K."/>
            <person name="Morishita M."/>
            <person name="Bunnoy A."/>
            <person name="Rodkhum C."/>
        </authorList>
    </citation>
    <scope>NUCLEOTIDE SEQUENCE [LARGE SCALE GENOMIC DNA]</scope>
    <source>
        <strain evidence="1 2">CNRT2201</strain>
    </source>
</reference>
<accession>A0ABW8P599</accession>
<dbReference type="Proteomes" id="UP001621706">
    <property type="component" value="Unassembled WGS sequence"/>
</dbReference>
<sequence>MVEITRLRTFWIASYYNWFRYYDLSTGLYLSQDPIGLAGGMNMYSYVQDSNKYVDIFGWEDIWYRALRAEDMDSLKKGGDIIAKDPTAKQSVVNHINFGSEQWYGDQYISITKEKSLAESWARSSGTEVAEIDIDKLHNNFLDLSTAEGRERWILNDKGAKFKNKQSAARFAEMMQEGLVESSINNSAVKRTYIPCKS</sequence>
<name>A0ABW8P599_9FLAO</name>
<dbReference type="EMBL" id="JAZGZP010000002">
    <property type="protein sequence ID" value="MFK6999553.1"/>
    <property type="molecule type" value="Genomic_DNA"/>
</dbReference>